<dbReference type="InterPro" id="IPR006865">
    <property type="entry name" value="DUF629"/>
</dbReference>
<dbReference type="Gene3D" id="1.25.40.10">
    <property type="entry name" value="Tetratricopeptide repeat domain"/>
    <property type="match status" value="1"/>
</dbReference>
<feature type="region of interest" description="Disordered" evidence="1">
    <location>
        <begin position="575"/>
        <end position="596"/>
    </location>
</feature>
<evidence type="ECO:0000259" key="2">
    <source>
        <dbReference type="Pfam" id="PF04780"/>
    </source>
</evidence>
<protein>
    <recommendedName>
        <fullName evidence="2">DUF629 domain-containing protein</fullName>
    </recommendedName>
</protein>
<keyword evidence="5" id="KW-1185">Reference proteome</keyword>
<evidence type="ECO:0000313" key="5">
    <source>
        <dbReference type="Proteomes" id="UP001231189"/>
    </source>
</evidence>
<proteinExistence type="predicted"/>
<reference evidence="4" key="1">
    <citation type="submission" date="2023-07" db="EMBL/GenBank/DDBJ databases">
        <title>A chromosome-level genome assembly of Lolium multiflorum.</title>
        <authorList>
            <person name="Chen Y."/>
            <person name="Copetti D."/>
            <person name="Kolliker R."/>
            <person name="Studer B."/>
        </authorList>
    </citation>
    <scope>NUCLEOTIDE SEQUENCE</scope>
    <source>
        <strain evidence="4">02402/16</strain>
        <tissue evidence="4">Leaf</tissue>
    </source>
</reference>
<feature type="compositionally biased region" description="Basic and acidic residues" evidence="1">
    <location>
        <begin position="576"/>
        <end position="596"/>
    </location>
</feature>
<name>A0AAD8QU64_LOLMU</name>
<dbReference type="EMBL" id="JAUUTY010000825">
    <property type="protein sequence ID" value="KAK1579274.1"/>
    <property type="molecule type" value="Genomic_DNA"/>
</dbReference>
<dbReference type="PANTHER" id="PTHR34465:SF5">
    <property type="entry name" value="OS11G0598900 PROTEIN"/>
    <property type="match status" value="1"/>
</dbReference>
<comment type="caution">
    <text evidence="4">The sequence shown here is derived from an EMBL/GenBank/DDBJ whole genome shotgun (WGS) entry which is preliminary data.</text>
</comment>
<gene>
    <name evidence="3" type="ORF">QYE76_019035</name>
    <name evidence="4" type="ORF">QYE76_031979</name>
</gene>
<dbReference type="AlphaFoldDB" id="A0AAD8QU64"/>
<evidence type="ECO:0000313" key="3">
    <source>
        <dbReference type="EMBL" id="KAK1579274.1"/>
    </source>
</evidence>
<organism evidence="4 5">
    <name type="scientific">Lolium multiflorum</name>
    <name type="common">Italian ryegrass</name>
    <name type="synonym">Lolium perenne subsp. multiflorum</name>
    <dbReference type="NCBI Taxonomy" id="4521"/>
    <lineage>
        <taxon>Eukaryota</taxon>
        <taxon>Viridiplantae</taxon>
        <taxon>Streptophyta</taxon>
        <taxon>Embryophyta</taxon>
        <taxon>Tracheophyta</taxon>
        <taxon>Spermatophyta</taxon>
        <taxon>Magnoliopsida</taxon>
        <taxon>Liliopsida</taxon>
        <taxon>Poales</taxon>
        <taxon>Poaceae</taxon>
        <taxon>BOP clade</taxon>
        <taxon>Pooideae</taxon>
        <taxon>Poodae</taxon>
        <taxon>Poeae</taxon>
        <taxon>Poeae Chloroplast Group 2 (Poeae type)</taxon>
        <taxon>Loliodinae</taxon>
        <taxon>Loliinae</taxon>
        <taxon>Lolium</taxon>
    </lineage>
</organism>
<dbReference type="PANTHER" id="PTHR34465">
    <property type="entry name" value="CARBOXYL-TERMINAL HYDROLASE-LIKE PROTEIN, PUTATIVE (DUF627 AND DUF629)-RELATED"/>
    <property type="match status" value="1"/>
</dbReference>
<dbReference type="InterPro" id="IPR011990">
    <property type="entry name" value="TPR-like_helical_dom_sf"/>
</dbReference>
<accession>A0AAD8QU64</accession>
<evidence type="ECO:0000313" key="4">
    <source>
        <dbReference type="EMBL" id="KAK1608306.1"/>
    </source>
</evidence>
<dbReference type="EMBL" id="JAUUTY010000007">
    <property type="protein sequence ID" value="KAK1608306.1"/>
    <property type="molecule type" value="Genomic_DNA"/>
</dbReference>
<sequence length="596" mass="66049">MGKSGAVNVRKVAREVLLQDNEGQHAAALQRADALAVDHPTSALAQRLAGVLHLAAAVRARRDAAASAEQDMADAHLNSARSRLSTAKRLVPHCVDIATALGDTLAQSSLHREAEVEYCRALAISAPVDPAKHNLAYGLYGPEATSMDQRLMWARARAQRALDLLRIAAEVDRVLNIFRSDGAHAARPHAKRVAECFPGSARAQLLEAYMDLQFFRGLEAASDKRACLQRPLASVDRAAQSFPNSASIAAFRAKLLFLLGEYDAAERECSRALDLKIPHDPDEDCIPPGSISGADPSARLVSLSGMLRELVVKILGLAEDYWNNSMTAERRSDFMSVRLKTLQEEYNKVDPSSPATFTVSAALSFLKEHKSWRFWVCPLCDDSMKHTDTASLLDHLCSKHKKEVFPRLKSILDPKHVLEGDGSFGGVTFGQDPDQHDIMCFKPRNDIFKWMFCGPNTKIVAPKPFAEMREEKCKTGIKFLGIIKKKLTKLPTDTSGTKSAMIIFEIQEEWLTFVERSVLDYRQVILTLARSLLWRELTKCMAQDPKVSAQKISAADIDAVFGNATEDHVTTAIEEEQTKEKYHKSAHDKKAELHKV</sequence>
<feature type="domain" description="DUF629" evidence="2">
    <location>
        <begin position="320"/>
        <end position="412"/>
    </location>
</feature>
<dbReference type="Pfam" id="PF04780">
    <property type="entry name" value="DUF629"/>
    <property type="match status" value="1"/>
</dbReference>
<dbReference type="SUPFAM" id="SSF48452">
    <property type="entry name" value="TPR-like"/>
    <property type="match status" value="1"/>
</dbReference>
<evidence type="ECO:0000256" key="1">
    <source>
        <dbReference type="SAM" id="MobiDB-lite"/>
    </source>
</evidence>
<dbReference type="Proteomes" id="UP001231189">
    <property type="component" value="Unassembled WGS sequence"/>
</dbReference>